<proteinExistence type="inferred from homology"/>
<dbReference type="Pfam" id="PF02426">
    <property type="entry name" value="MIase"/>
    <property type="match status" value="1"/>
</dbReference>
<dbReference type="SUPFAM" id="SSF54909">
    <property type="entry name" value="Dimeric alpha+beta barrel"/>
    <property type="match status" value="1"/>
</dbReference>
<gene>
    <name evidence="10" type="ORF">P2L57_18120</name>
</gene>
<keyword evidence="7 8" id="KW-0413">Isomerase</keyword>
<sequence length="98" mass="10960">MDFLVRVDASRAYDLPADDRKDVIEQERVRGRELMAEGVLRHFWRLPGKRANIGVWTVADADALEEVLDSLPIRPYADIDVTPLATHPMVAAAKAAHP</sequence>
<dbReference type="RefSeq" id="WP_275815687.1">
    <property type="nucleotide sequence ID" value="NZ_BAAANM010000001.1"/>
</dbReference>
<dbReference type="InterPro" id="IPR011008">
    <property type="entry name" value="Dimeric_a/b-barrel"/>
</dbReference>
<dbReference type="Gene3D" id="3.30.70.1060">
    <property type="entry name" value="Dimeric alpha+beta barrel"/>
    <property type="match status" value="1"/>
</dbReference>
<evidence type="ECO:0000256" key="7">
    <source>
        <dbReference type="ARBA" id="ARBA00023235"/>
    </source>
</evidence>
<organism evidence="10 11">
    <name type="scientific">Streptantibioticus ferralitis</name>
    <dbReference type="NCBI Taxonomy" id="236510"/>
    <lineage>
        <taxon>Bacteria</taxon>
        <taxon>Bacillati</taxon>
        <taxon>Actinomycetota</taxon>
        <taxon>Actinomycetes</taxon>
        <taxon>Kitasatosporales</taxon>
        <taxon>Streptomycetaceae</taxon>
        <taxon>Streptantibioticus</taxon>
    </lineage>
</organism>
<evidence type="ECO:0000256" key="8">
    <source>
        <dbReference type="PIRNR" id="PIRNR001486"/>
    </source>
</evidence>
<reference evidence="10 11" key="1">
    <citation type="submission" date="2023-03" db="EMBL/GenBank/DDBJ databases">
        <title>Draft genome sequence of type strain Streptomyces ferralitis JCM 14344.</title>
        <authorList>
            <person name="Klaysubun C."/>
            <person name="Duangmal K."/>
        </authorList>
    </citation>
    <scope>NUCLEOTIDE SEQUENCE [LARGE SCALE GENOMIC DNA]</scope>
    <source>
        <strain evidence="10 11">JCM 14344</strain>
    </source>
</reference>
<evidence type="ECO:0000256" key="3">
    <source>
        <dbReference type="ARBA" id="ARBA00010882"/>
    </source>
</evidence>
<keyword evidence="11" id="KW-1185">Reference proteome</keyword>
<comment type="similarity">
    <text evidence="3 8">Belongs to the muconolactone Delta-isomerase family.</text>
</comment>
<evidence type="ECO:0000313" key="10">
    <source>
        <dbReference type="EMBL" id="MDF2257562.1"/>
    </source>
</evidence>
<evidence type="ECO:0000313" key="11">
    <source>
        <dbReference type="Proteomes" id="UP001220022"/>
    </source>
</evidence>
<evidence type="ECO:0000256" key="1">
    <source>
        <dbReference type="ARBA" id="ARBA00001739"/>
    </source>
</evidence>
<dbReference type="Proteomes" id="UP001220022">
    <property type="component" value="Unassembled WGS sequence"/>
</dbReference>
<comment type="caution">
    <text evidence="10">The sequence shown here is derived from an EMBL/GenBank/DDBJ whole genome shotgun (WGS) entry which is preliminary data.</text>
</comment>
<evidence type="ECO:0000256" key="5">
    <source>
        <dbReference type="ARBA" id="ARBA00012070"/>
    </source>
</evidence>
<name>A0ABT5Z153_9ACTN</name>
<comment type="subunit">
    <text evidence="4">Homodecamer.</text>
</comment>
<dbReference type="InterPro" id="IPR003464">
    <property type="entry name" value="Muconolactone_d_Isoase"/>
</dbReference>
<accession>A0ABT5Z153</accession>
<comment type="catalytic activity">
    <reaction evidence="1 8">
        <text>(S)-muconolactone = (4,5-dihydro-5-oxofuran-2-yl)-acetate</text>
        <dbReference type="Rhea" id="RHEA:12348"/>
        <dbReference type="ChEBI" id="CHEBI:58425"/>
        <dbReference type="ChEBI" id="CHEBI:58736"/>
        <dbReference type="EC" id="5.3.3.4"/>
    </reaction>
</comment>
<keyword evidence="6 8" id="KW-0058">Aromatic hydrocarbons catabolism</keyword>
<evidence type="ECO:0000259" key="9">
    <source>
        <dbReference type="Pfam" id="PF02426"/>
    </source>
</evidence>
<dbReference type="PIRSF" id="PIRSF001486">
    <property type="entry name" value="CatC"/>
    <property type="match status" value="1"/>
</dbReference>
<evidence type="ECO:0000256" key="4">
    <source>
        <dbReference type="ARBA" id="ARBA00011365"/>
    </source>
</evidence>
<protein>
    <recommendedName>
        <fullName evidence="5 8">Muconolactone Delta-isomerase</fullName>
        <shortName evidence="8">MIase</shortName>
        <ecNumber evidence="5 8">5.3.3.4</ecNumber>
    </recommendedName>
</protein>
<comment type="pathway">
    <text evidence="2 8">Aromatic compound metabolism; beta-ketoadipate pathway; 5-oxo-4,5-dihydro-2-furylacetate from catechol: step 3/3.</text>
</comment>
<evidence type="ECO:0000256" key="6">
    <source>
        <dbReference type="ARBA" id="ARBA00022797"/>
    </source>
</evidence>
<dbReference type="EC" id="5.3.3.4" evidence="5 8"/>
<dbReference type="EMBL" id="JARHTQ010000010">
    <property type="protein sequence ID" value="MDF2257562.1"/>
    <property type="molecule type" value="Genomic_DNA"/>
</dbReference>
<evidence type="ECO:0000256" key="2">
    <source>
        <dbReference type="ARBA" id="ARBA00005193"/>
    </source>
</evidence>
<feature type="domain" description="Muconolactone isomerase" evidence="9">
    <location>
        <begin position="1"/>
        <end position="88"/>
    </location>
</feature>
<dbReference type="InterPro" id="IPR026029">
    <property type="entry name" value="MLI_dom"/>
</dbReference>